<dbReference type="EMBL" id="CP003107">
    <property type="protein sequence ID" value="AET62021.1"/>
    <property type="molecule type" value="Genomic_DNA"/>
</dbReference>
<dbReference type="Pfam" id="PF02378">
    <property type="entry name" value="PTS_EIIC"/>
    <property type="match status" value="1"/>
</dbReference>
<dbReference type="GO" id="GO:0005886">
    <property type="term" value="C:plasma membrane"/>
    <property type="evidence" value="ECO:0007669"/>
    <property type="project" value="UniProtKB-SubCell"/>
</dbReference>
<reference evidence="17" key="1">
    <citation type="submission" date="2011-11" db="EMBL/GenBank/DDBJ databases">
        <title>Complete sequence of Paenibacillus terrae HPL-003.</title>
        <authorList>
            <person name="Shin S.H."/>
            <person name="Kim S."/>
            <person name="Kim J.Y."/>
        </authorList>
    </citation>
    <scope>NUCLEOTIDE SEQUENCE [LARGE SCALE GENOMIC DNA]</scope>
    <source>
        <strain evidence="17">HPL-003</strain>
    </source>
</reference>
<dbReference type="Gene3D" id="3.30.1360.60">
    <property type="entry name" value="Glucose permease domain IIB"/>
    <property type="match status" value="1"/>
</dbReference>
<dbReference type="STRING" id="985665.HPL003_26535"/>
<protein>
    <submittedName>
        <fullName evidence="16">PTS system beta-glucoside-specific EIIBCA component</fullName>
    </submittedName>
</protein>
<dbReference type="SUPFAM" id="SSF51261">
    <property type="entry name" value="Duplicated hybrid motif"/>
    <property type="match status" value="1"/>
</dbReference>
<dbReference type="eggNOG" id="COG2190">
    <property type="taxonomic scope" value="Bacteria"/>
</dbReference>
<name>G7VRC2_PAETH</name>
<dbReference type="GO" id="GO:0016301">
    <property type="term" value="F:kinase activity"/>
    <property type="evidence" value="ECO:0007669"/>
    <property type="project" value="UniProtKB-KW"/>
</dbReference>
<evidence type="ECO:0000256" key="5">
    <source>
        <dbReference type="ARBA" id="ARBA00022679"/>
    </source>
</evidence>
<feature type="transmembrane region" description="Helical" evidence="12">
    <location>
        <begin position="141"/>
        <end position="160"/>
    </location>
</feature>
<evidence type="ECO:0000313" key="16">
    <source>
        <dbReference type="EMBL" id="AET62021.1"/>
    </source>
</evidence>
<feature type="domain" description="PTS EIIB type-1" evidence="14">
    <location>
        <begin position="4"/>
        <end position="86"/>
    </location>
</feature>
<evidence type="ECO:0000256" key="7">
    <source>
        <dbReference type="ARBA" id="ARBA00022692"/>
    </source>
</evidence>
<dbReference type="PROSITE" id="PS51098">
    <property type="entry name" value="PTS_EIIB_TYPE_1"/>
    <property type="match status" value="1"/>
</dbReference>
<organism evidence="16 17">
    <name type="scientific">Paenibacillus terrae (strain HPL-003)</name>
    <dbReference type="NCBI Taxonomy" id="985665"/>
    <lineage>
        <taxon>Bacteria</taxon>
        <taxon>Bacillati</taxon>
        <taxon>Bacillota</taxon>
        <taxon>Bacilli</taxon>
        <taxon>Bacillales</taxon>
        <taxon>Paenibacillaceae</taxon>
        <taxon>Paenibacillus</taxon>
    </lineage>
</organism>
<feature type="transmembrane region" description="Helical" evidence="12">
    <location>
        <begin position="438"/>
        <end position="462"/>
    </location>
</feature>
<dbReference type="KEGG" id="pta:HPL003_26535"/>
<dbReference type="PROSITE" id="PS51093">
    <property type="entry name" value="PTS_EIIA_TYPE_1"/>
    <property type="match status" value="1"/>
</dbReference>
<evidence type="ECO:0000256" key="12">
    <source>
        <dbReference type="SAM" id="Phobius"/>
    </source>
</evidence>
<evidence type="ECO:0000259" key="15">
    <source>
        <dbReference type="PROSITE" id="PS51103"/>
    </source>
</evidence>
<dbReference type="Gene3D" id="2.70.70.10">
    <property type="entry name" value="Glucose Permease (Domain IIA)"/>
    <property type="match status" value="1"/>
</dbReference>
<feature type="domain" description="PTS EIIC type-1" evidence="15">
    <location>
        <begin position="103"/>
        <end position="472"/>
    </location>
</feature>
<dbReference type="OrthoDB" id="2957988at2"/>
<dbReference type="SUPFAM" id="SSF55604">
    <property type="entry name" value="Glucose permease domain IIB"/>
    <property type="match status" value="1"/>
</dbReference>
<dbReference type="HOGENOM" id="CLU_012312_2_1_9"/>
<sequence length="637" mass="68138">MKYETLAKDIIKNVGGKENVNSLTHCITRLRFKLKDESKANTEVLKNMDGVVTVVKSGGQYQVVIGNHVPEVYADVAAIGGFQAGSSEEASDEKMSLFNKFIDTISGVFTPTLGVLSATGMIKGFTALFVALGWLTNTSGTYQILNALGDCLFYFFPIFLGYTSAKKFNANIFIGMAIGASLVYPTFNTITASGKPLYTLFSGTIFESPVYITFLGIPVILMSYASTVLPIIISTYVGSKIENFFKRVIPSVVRTFLVPFFTLLVIVPLALIVIGPLSTWAGQLLGAGTLFVYNLSPIIEGILMGAFWQVFVIFGLHWGLVPIALNNLAVLKFDPILAATLGASFAQTGVVLAILFKTKNARLRSLSIPAVISGIFGVTEPAIYGITLPRKKPFILSCIAAAVGGGIIGAMGTKGYIMGGLGVFAIPSYISPTGMDRGFYGAIIGILVSFVLGFLLMFFGGFKDDEVKEAKKEDRTTGGAQGEVLVKQETVISPLKGEVKPLSEVPDEAFSTGALGKGVAIEPSEGKVVAPVDGVLTSFFSSGHAIGITSDHGVEVLIHVGKDTVKLKGKHFYPKVKQGDAVKKGQLLMEFDMEAIKEAGYVLTTPVIVANTANYLDVIETEKKSIDFQEDLLTVMV</sequence>
<keyword evidence="4" id="KW-0762">Sugar transport</keyword>
<dbReference type="InterPro" id="IPR050558">
    <property type="entry name" value="PTS_Sugar-Specific_Components"/>
</dbReference>
<evidence type="ECO:0000256" key="9">
    <source>
        <dbReference type="ARBA" id="ARBA00022989"/>
    </source>
</evidence>
<dbReference type="InterPro" id="IPR001996">
    <property type="entry name" value="PTS_IIB_1"/>
</dbReference>
<dbReference type="GO" id="GO:0009401">
    <property type="term" value="P:phosphoenolpyruvate-dependent sugar phosphotransferase system"/>
    <property type="evidence" value="ECO:0007669"/>
    <property type="project" value="UniProtKB-KW"/>
</dbReference>
<evidence type="ECO:0000256" key="10">
    <source>
        <dbReference type="ARBA" id="ARBA00023136"/>
    </source>
</evidence>
<accession>G7VRC2</accession>
<dbReference type="FunFam" id="3.30.1360.60:FF:000001">
    <property type="entry name" value="PTS system glucose-specific IIBC component PtsG"/>
    <property type="match status" value="1"/>
</dbReference>
<feature type="active site" description="Phosphocysteine intermediate; for EIIB activity" evidence="11">
    <location>
        <position position="26"/>
    </location>
</feature>
<dbReference type="InterPro" id="IPR001127">
    <property type="entry name" value="PTS_EIIA_1_perm"/>
</dbReference>
<proteinExistence type="predicted"/>
<keyword evidence="7 12" id="KW-0812">Transmembrane</keyword>
<evidence type="ECO:0000256" key="4">
    <source>
        <dbReference type="ARBA" id="ARBA00022597"/>
    </source>
</evidence>
<keyword evidence="5" id="KW-0808">Transferase</keyword>
<feature type="transmembrane region" description="Helical" evidence="12">
    <location>
        <begin position="306"/>
        <end position="324"/>
    </location>
</feature>
<keyword evidence="8" id="KW-0418">Kinase</keyword>
<reference evidence="16 17" key="3">
    <citation type="journal article" date="2012" name="J. Bacteriol.">
        <title>Genome Sequence of Paenibacillus terrae HPL-003, a Xylanase-Producing Bacterium Isolated from Soil Found in Forest Residue.</title>
        <authorList>
            <person name="Shin S.H."/>
            <person name="Kim S."/>
            <person name="Kim J.Y."/>
            <person name="Song H.Y."/>
            <person name="Cho S.J."/>
            <person name="Kim D.R."/>
            <person name="Lee K.I."/>
            <person name="Lim H.K."/>
            <person name="Park N.J."/>
            <person name="Hwang I.T."/>
            <person name="Yang K.S."/>
        </authorList>
    </citation>
    <scope>NUCLEOTIDE SEQUENCE [LARGE SCALE GENOMIC DNA]</scope>
    <source>
        <strain evidence="16 17">HPL-003</strain>
    </source>
</reference>
<feature type="transmembrane region" description="Helical" evidence="12">
    <location>
        <begin position="394"/>
        <end position="418"/>
    </location>
</feature>
<feature type="domain" description="PTS EIIA type-1" evidence="13">
    <location>
        <begin position="507"/>
        <end position="611"/>
    </location>
</feature>
<reference key="2">
    <citation type="submission" date="2011-11" db="EMBL/GenBank/DDBJ databases">
        <authorList>
            <person name="Shin S.H."/>
            <person name="Kim S."/>
            <person name="Kim J.Y."/>
        </authorList>
    </citation>
    <scope>NUCLEOTIDE SEQUENCE</scope>
    <source>
        <strain>HPL-003</strain>
    </source>
</reference>
<dbReference type="CDD" id="cd00212">
    <property type="entry name" value="PTS_IIB_glc"/>
    <property type="match status" value="1"/>
</dbReference>
<dbReference type="InterPro" id="IPR036878">
    <property type="entry name" value="Glu_permease_IIB"/>
</dbReference>
<dbReference type="eggNOG" id="COG1263">
    <property type="taxonomic scope" value="Bacteria"/>
</dbReference>
<evidence type="ECO:0000259" key="13">
    <source>
        <dbReference type="PROSITE" id="PS51093"/>
    </source>
</evidence>
<dbReference type="Proteomes" id="UP000005876">
    <property type="component" value="Chromosome"/>
</dbReference>
<comment type="subcellular location">
    <subcellularLocation>
        <location evidence="1">Cell membrane</location>
        <topology evidence="1">Multi-pass membrane protein</topology>
    </subcellularLocation>
</comment>
<dbReference type="eggNOG" id="COG1264">
    <property type="taxonomic scope" value="Bacteria"/>
</dbReference>
<evidence type="ECO:0000256" key="8">
    <source>
        <dbReference type="ARBA" id="ARBA00022777"/>
    </source>
</evidence>
<evidence type="ECO:0000256" key="11">
    <source>
        <dbReference type="PROSITE-ProRule" id="PRU00421"/>
    </source>
</evidence>
<dbReference type="InterPro" id="IPR013013">
    <property type="entry name" value="PTS_EIIC_1"/>
</dbReference>
<dbReference type="InterPro" id="IPR003352">
    <property type="entry name" value="PTS_EIIC"/>
</dbReference>
<dbReference type="FunFam" id="2.70.70.10:FF:000001">
    <property type="entry name" value="PTS system glucose-specific IIA component"/>
    <property type="match status" value="1"/>
</dbReference>
<dbReference type="InterPro" id="IPR011055">
    <property type="entry name" value="Dup_hybrid_motif"/>
</dbReference>
<dbReference type="NCBIfam" id="TIGR00830">
    <property type="entry name" value="PTBA"/>
    <property type="match status" value="1"/>
</dbReference>
<dbReference type="GO" id="GO:0090589">
    <property type="term" value="F:protein-phosphocysteine-trehalose phosphotransferase system transporter activity"/>
    <property type="evidence" value="ECO:0007669"/>
    <property type="project" value="TreeGrafter"/>
</dbReference>
<dbReference type="GO" id="GO:0008982">
    <property type="term" value="F:protein-N(PI)-phosphohistidine-sugar phosphotransferase activity"/>
    <property type="evidence" value="ECO:0007669"/>
    <property type="project" value="InterPro"/>
</dbReference>
<dbReference type="PROSITE" id="PS01035">
    <property type="entry name" value="PTS_EIIB_TYPE_1_CYS"/>
    <property type="match status" value="1"/>
</dbReference>
<keyword evidence="3" id="KW-1003">Cell membrane</keyword>
<keyword evidence="2" id="KW-0813">Transport</keyword>
<dbReference type="InterPro" id="IPR011297">
    <property type="entry name" value="PTS_IIABC_b_glu"/>
</dbReference>
<feature type="transmembrane region" description="Helical" evidence="12">
    <location>
        <begin position="113"/>
        <end position="135"/>
    </location>
</feature>
<evidence type="ECO:0000259" key="14">
    <source>
        <dbReference type="PROSITE" id="PS51098"/>
    </source>
</evidence>
<keyword evidence="9 12" id="KW-1133">Transmembrane helix</keyword>
<evidence type="ECO:0000256" key="3">
    <source>
        <dbReference type="ARBA" id="ARBA00022475"/>
    </source>
</evidence>
<dbReference type="PANTHER" id="PTHR30175:SF1">
    <property type="entry name" value="PTS SYSTEM ARBUTIN-, CELLOBIOSE-, AND SALICIN-SPECIFIC EIIBC COMPONENT-RELATED"/>
    <property type="match status" value="1"/>
</dbReference>
<dbReference type="Pfam" id="PF00367">
    <property type="entry name" value="PTS_EIIB"/>
    <property type="match status" value="1"/>
</dbReference>
<dbReference type="NCBIfam" id="TIGR01995">
    <property type="entry name" value="PTS-II-ABC-beta"/>
    <property type="match status" value="1"/>
</dbReference>
<dbReference type="GO" id="GO:0015771">
    <property type="term" value="P:trehalose transport"/>
    <property type="evidence" value="ECO:0007669"/>
    <property type="project" value="TreeGrafter"/>
</dbReference>
<feature type="transmembrane region" description="Helical" evidence="12">
    <location>
        <begin position="210"/>
        <end position="232"/>
    </location>
</feature>
<feature type="transmembrane region" description="Helical" evidence="12">
    <location>
        <begin position="280"/>
        <end position="299"/>
    </location>
</feature>
<keyword evidence="10 12" id="KW-0472">Membrane</keyword>
<evidence type="ECO:0000256" key="6">
    <source>
        <dbReference type="ARBA" id="ARBA00022683"/>
    </source>
</evidence>
<evidence type="ECO:0000256" key="2">
    <source>
        <dbReference type="ARBA" id="ARBA00022448"/>
    </source>
</evidence>
<evidence type="ECO:0000313" key="17">
    <source>
        <dbReference type="Proteomes" id="UP000005876"/>
    </source>
</evidence>
<feature type="transmembrane region" description="Helical" evidence="12">
    <location>
        <begin position="172"/>
        <end position="190"/>
    </location>
</feature>
<feature type="transmembrane region" description="Helical" evidence="12">
    <location>
        <begin position="336"/>
        <end position="356"/>
    </location>
</feature>
<dbReference type="AlphaFoldDB" id="G7VRC2"/>
<dbReference type="PANTHER" id="PTHR30175">
    <property type="entry name" value="PHOSPHOTRANSFERASE SYSTEM TRANSPORT PROTEIN"/>
    <property type="match status" value="1"/>
</dbReference>
<keyword evidence="6" id="KW-0598">Phosphotransferase system</keyword>
<dbReference type="RefSeq" id="WP_014282701.1">
    <property type="nucleotide sequence ID" value="NC_016641.1"/>
</dbReference>
<evidence type="ECO:0000256" key="1">
    <source>
        <dbReference type="ARBA" id="ARBA00004651"/>
    </source>
</evidence>
<dbReference type="Pfam" id="PF00358">
    <property type="entry name" value="PTS_EIIA_1"/>
    <property type="match status" value="1"/>
</dbReference>
<dbReference type="InterPro" id="IPR018113">
    <property type="entry name" value="PTrfase_EIIB_Cys"/>
</dbReference>
<feature type="transmembrane region" description="Helical" evidence="12">
    <location>
        <begin position="252"/>
        <end position="274"/>
    </location>
</feature>
<gene>
    <name evidence="16" type="ordered locus">HPL003_26535</name>
</gene>
<dbReference type="PROSITE" id="PS51103">
    <property type="entry name" value="PTS_EIIC_TYPE_1"/>
    <property type="match status" value="1"/>
</dbReference>